<dbReference type="PANTHER" id="PTHR30595">
    <property type="entry name" value="GLPR-RELATED TRANSCRIPTIONAL REPRESSOR"/>
    <property type="match status" value="1"/>
</dbReference>
<accession>F2LAT5</accession>
<dbReference type="PANTHER" id="PTHR30595:SF6">
    <property type="entry name" value="SCHLAFEN ALBA-2 DOMAIN-CONTAINING PROTEIN"/>
    <property type="match status" value="1"/>
</dbReference>
<dbReference type="STRING" id="999541.bgla_1g09000"/>
<sequence length="384" mass="41845">MLHKSDLREVVYEDLESLLLNCVPESHTLDFKRDFPFDRDGRLSLAADVVAFANTRGGDLVIGAEEAEGVITRFVPVTFDDRDAALRSLQSAMVDLIEPKIPGLHLAAVASPEGGHVVIVRTPPSFQAPHRVKKTGVFYTRTSTGIDPMDITTLRSTFLQNATAIESAKAFRENRLASVRDTPIRARMSPYALGVLHVVPVASILGNVSLGIDDLYEVARLMPPPDGLQFGARVNFDGVMSAYDSPDETFSYTQLFRNGALESVMPLQGDEHDVVWVERLLNALVHDGHHIKLTESLVRLGLDGPTFVMLSFIGIGGALLELPGRASSYMMGGPATVPKRYTNLMVPELLVESFASASTDIYPPLFDFVWNAAGRRSGPRSPGG</sequence>
<dbReference type="AlphaFoldDB" id="F2LAT5"/>
<dbReference type="InterPro" id="IPR038461">
    <property type="entry name" value="Schlafen_AlbA_2_dom_sf"/>
</dbReference>
<protein>
    <submittedName>
        <fullName evidence="2">Divergent AAA domain protein</fullName>
    </submittedName>
</protein>
<name>F2LAT5_BURGS</name>
<feature type="domain" description="Schlafen AlbA-2" evidence="1">
    <location>
        <begin position="25"/>
        <end position="149"/>
    </location>
</feature>
<reference evidence="2 3" key="1">
    <citation type="journal article" date="2011" name="J. Bacteriol.">
        <title>Complete genome sequence of Burkholderia gladioli BSR3.</title>
        <authorList>
            <person name="Seo Y.S."/>
            <person name="Lim J."/>
            <person name="Choi B.S."/>
            <person name="Kim H."/>
            <person name="Goo E."/>
            <person name="Lee B."/>
            <person name="Lim J.S."/>
            <person name="Choi I.Y."/>
            <person name="Moon J.S."/>
            <person name="Kim J."/>
            <person name="Hwang I."/>
        </authorList>
    </citation>
    <scope>NUCLEOTIDE SEQUENCE [LARGE SCALE GENOMIC DNA]</scope>
    <source>
        <strain evidence="2 3">BSR3</strain>
    </source>
</reference>
<dbReference type="Pfam" id="PF04326">
    <property type="entry name" value="SLFN_AlbA_2"/>
    <property type="match status" value="1"/>
</dbReference>
<evidence type="ECO:0000259" key="1">
    <source>
        <dbReference type="Pfam" id="PF04326"/>
    </source>
</evidence>
<evidence type="ECO:0000313" key="2">
    <source>
        <dbReference type="EMBL" id="AEA59585.1"/>
    </source>
</evidence>
<dbReference type="KEGG" id="bgd:bgla_1g09000"/>
<gene>
    <name evidence="2" type="ordered locus">bgla_1g09000</name>
</gene>
<evidence type="ECO:0000313" key="3">
    <source>
        <dbReference type="Proteomes" id="UP000008316"/>
    </source>
</evidence>
<dbReference type="eggNOG" id="COG2865">
    <property type="taxonomic scope" value="Bacteria"/>
</dbReference>
<dbReference type="RefSeq" id="WP_013696939.1">
    <property type="nucleotide sequence ID" value="NC_015381.1"/>
</dbReference>
<dbReference type="EMBL" id="CP002599">
    <property type="protein sequence ID" value="AEA59585.1"/>
    <property type="molecule type" value="Genomic_DNA"/>
</dbReference>
<dbReference type="InterPro" id="IPR007421">
    <property type="entry name" value="Schlafen_AlbA_2_dom"/>
</dbReference>
<organism evidence="2 3">
    <name type="scientific">Burkholderia gladioli (strain BSR3)</name>
    <dbReference type="NCBI Taxonomy" id="999541"/>
    <lineage>
        <taxon>Bacteria</taxon>
        <taxon>Pseudomonadati</taxon>
        <taxon>Pseudomonadota</taxon>
        <taxon>Betaproteobacteria</taxon>
        <taxon>Burkholderiales</taxon>
        <taxon>Burkholderiaceae</taxon>
        <taxon>Burkholderia</taxon>
    </lineage>
</organism>
<keyword evidence="3" id="KW-1185">Reference proteome</keyword>
<dbReference type="Gene3D" id="3.30.950.30">
    <property type="entry name" value="Schlafen, AAA domain"/>
    <property type="match status" value="1"/>
</dbReference>
<dbReference type="Proteomes" id="UP000008316">
    <property type="component" value="Chromosome 1"/>
</dbReference>
<proteinExistence type="predicted"/>
<dbReference type="HOGENOM" id="CLU_710990_0_0_4"/>